<name>A0ABY6ASY8_9BURK</name>
<feature type="compositionally biased region" description="Basic and acidic residues" evidence="1">
    <location>
        <begin position="268"/>
        <end position="282"/>
    </location>
</feature>
<evidence type="ECO:0000313" key="3">
    <source>
        <dbReference type="Proteomes" id="UP001064933"/>
    </source>
</evidence>
<sequence>MRRCTSPDLHSLNVILGTPASDEGSDDVSDTSSGDCVAPPSYQEALRIPSAEPGQPISFGDVRYVDPSDDPYAPARGGARPVYRGLIDVSPIQARQDLSDLLSQCPQRDGRFALRMLERLAANIALSAPKDIPKVALMLSPPLLEVMSGWLPRGAQATMPQERRQLDILVDHVRLICMLLDANELDADAVLRATCFSTHPQVPPLLMGLAGAVQHEPNLAQAMCDLFEAMDRQRTPQSPFKREVVQCLLNRHEWRIRPPQDSGSGRFGHRDGHGSRHSRESGRGTGNDHSIFYGRLLGPGSLVRDQPGAAMAIRCLDRLGLMPPDLRESFGPVSDAVSAWREARSCVRDMVVEIEEESEPLLDAEAQARRVGEQARRLHQRSWEELRWHDSESPRSEQASDRPPMRTAPRTLPAVQRLRHPQ</sequence>
<gene>
    <name evidence="2" type="ORF">N4261_14900</name>
</gene>
<feature type="region of interest" description="Disordered" evidence="1">
    <location>
        <begin position="17"/>
        <end position="40"/>
    </location>
</feature>
<dbReference type="RefSeq" id="WP_261756079.1">
    <property type="nucleotide sequence ID" value="NZ_CP104562.2"/>
</dbReference>
<reference evidence="2" key="1">
    <citation type="submission" date="2022-10" db="EMBL/GenBank/DDBJ databases">
        <title>Characterization and whole genome sequencing of a new Roseateles species, isolated from fresh water.</title>
        <authorList>
            <person name="Guliayeva D.Y."/>
            <person name="Akhremchuk A.E."/>
            <person name="Sikolenko M.A."/>
            <person name="Valentovich L.N."/>
            <person name="Sidarenka A.V."/>
        </authorList>
    </citation>
    <scope>NUCLEOTIDE SEQUENCE</scope>
    <source>
        <strain evidence="2">BIM B-1768</strain>
    </source>
</reference>
<evidence type="ECO:0000256" key="1">
    <source>
        <dbReference type="SAM" id="MobiDB-lite"/>
    </source>
</evidence>
<proteinExistence type="predicted"/>
<accession>A0ABY6ASY8</accession>
<feature type="region of interest" description="Disordered" evidence="1">
    <location>
        <begin position="256"/>
        <end position="287"/>
    </location>
</feature>
<dbReference type="Proteomes" id="UP001064933">
    <property type="component" value="Chromosome"/>
</dbReference>
<keyword evidence="3" id="KW-1185">Reference proteome</keyword>
<evidence type="ECO:0000313" key="2">
    <source>
        <dbReference type="EMBL" id="UXH76349.1"/>
    </source>
</evidence>
<feature type="region of interest" description="Disordered" evidence="1">
    <location>
        <begin position="382"/>
        <end position="422"/>
    </location>
</feature>
<organism evidence="2 3">
    <name type="scientific">Roseateles amylovorans</name>
    <dbReference type="NCBI Taxonomy" id="2978473"/>
    <lineage>
        <taxon>Bacteria</taxon>
        <taxon>Pseudomonadati</taxon>
        <taxon>Pseudomonadota</taxon>
        <taxon>Betaproteobacteria</taxon>
        <taxon>Burkholderiales</taxon>
        <taxon>Sphaerotilaceae</taxon>
        <taxon>Roseateles</taxon>
    </lineage>
</organism>
<feature type="compositionally biased region" description="Basic and acidic residues" evidence="1">
    <location>
        <begin position="382"/>
        <end position="404"/>
    </location>
</feature>
<protein>
    <submittedName>
        <fullName evidence="2">Uncharacterized protein</fullName>
    </submittedName>
</protein>
<dbReference type="EMBL" id="CP104562">
    <property type="protein sequence ID" value="UXH76349.1"/>
    <property type="molecule type" value="Genomic_DNA"/>
</dbReference>